<dbReference type="EMBL" id="CM029041">
    <property type="protein sequence ID" value="KAG2623080.1"/>
    <property type="molecule type" value="Genomic_DNA"/>
</dbReference>
<accession>A0A8T0UKM6</accession>
<evidence type="ECO:0000313" key="1">
    <source>
        <dbReference type="EMBL" id="KAG2623080.1"/>
    </source>
</evidence>
<evidence type="ECO:0000313" key="2">
    <source>
        <dbReference type="Proteomes" id="UP000823388"/>
    </source>
</evidence>
<comment type="caution">
    <text evidence="1">The sequence shown here is derived from an EMBL/GenBank/DDBJ whole genome shotgun (WGS) entry which is preliminary data.</text>
</comment>
<sequence>MPASCSTECRVGKPSWFIKGCLLGGEQRTAARYLTTPSVHLWSRICVQCSDGTASDLLEFHDLLQLRVLGLFAHAEVKLSLQLCPHKGRCPF</sequence>
<reference evidence="1" key="1">
    <citation type="submission" date="2020-05" db="EMBL/GenBank/DDBJ databases">
        <title>WGS assembly of Panicum virgatum.</title>
        <authorList>
            <person name="Lovell J.T."/>
            <person name="Jenkins J."/>
            <person name="Shu S."/>
            <person name="Juenger T.E."/>
            <person name="Schmutz J."/>
        </authorList>
    </citation>
    <scope>NUCLEOTIDE SEQUENCE</scope>
    <source>
        <strain evidence="1">AP13</strain>
    </source>
</reference>
<organism evidence="1 2">
    <name type="scientific">Panicum virgatum</name>
    <name type="common">Blackwell switchgrass</name>
    <dbReference type="NCBI Taxonomy" id="38727"/>
    <lineage>
        <taxon>Eukaryota</taxon>
        <taxon>Viridiplantae</taxon>
        <taxon>Streptophyta</taxon>
        <taxon>Embryophyta</taxon>
        <taxon>Tracheophyta</taxon>
        <taxon>Spermatophyta</taxon>
        <taxon>Magnoliopsida</taxon>
        <taxon>Liliopsida</taxon>
        <taxon>Poales</taxon>
        <taxon>Poaceae</taxon>
        <taxon>PACMAD clade</taxon>
        <taxon>Panicoideae</taxon>
        <taxon>Panicodae</taxon>
        <taxon>Paniceae</taxon>
        <taxon>Panicinae</taxon>
        <taxon>Panicum</taxon>
        <taxon>Panicum sect. Hiantes</taxon>
    </lineage>
</organism>
<gene>
    <name evidence="1" type="ORF">PVAP13_3KG040300</name>
</gene>
<dbReference type="Proteomes" id="UP000823388">
    <property type="component" value="Chromosome 3K"/>
</dbReference>
<proteinExistence type="predicted"/>
<keyword evidence="2" id="KW-1185">Reference proteome</keyword>
<protein>
    <submittedName>
        <fullName evidence="1">Uncharacterized protein</fullName>
    </submittedName>
</protein>
<name>A0A8T0UKM6_PANVG</name>
<dbReference type="AlphaFoldDB" id="A0A8T0UKM6"/>